<dbReference type="RefSeq" id="WP_111490107.1">
    <property type="nucleotide sequence ID" value="NZ_CP031264.1"/>
</dbReference>
<dbReference type="KEGG" id="stri:C7M71_025795"/>
<dbReference type="EMBL" id="CP031264">
    <property type="protein sequence ID" value="AXI80303.1"/>
    <property type="molecule type" value="Genomic_DNA"/>
</dbReference>
<dbReference type="Proteomes" id="UP000249340">
    <property type="component" value="Chromosome"/>
</dbReference>
<name>A0A345T2U8_9ACTN</name>
<dbReference type="SUPFAM" id="SSF52151">
    <property type="entry name" value="FabD/lysophospholipase-like"/>
    <property type="match status" value="1"/>
</dbReference>
<dbReference type="OrthoDB" id="4515327at2"/>
<evidence type="ECO:0000313" key="1">
    <source>
        <dbReference type="EMBL" id="AXI80303.1"/>
    </source>
</evidence>
<dbReference type="Gene3D" id="3.40.366.10">
    <property type="entry name" value="Malonyl-Coenzyme A Acyl Carrier Protein, domain 2"/>
    <property type="match status" value="1"/>
</dbReference>
<sequence length="302" mass="31069">MTLAFLCGPEPAEDDGAGAAAFHAAFPVMRHHYGRVAQWTGLDTAALLHGRGAPAGRVALATAMLGIHDVLAVHGIRPAVLGGLGVGALVSACLARALPRQDLIGLLLDSDSDSSDAATLGGTALAFLPAGHDPAWYRAADPGSVRTEAVLGLDPSGRYRVLLLTGVRAALEKLAAEAPPGAVRVHEGNGAVLHSPLGRQADGIPFTAPALPLCCGPDGTTLTTADDVARLFRRTTPATADLDAMLREIHGHGTRLALVLGPSLPRNLVRFPFPVVHIESPGDISAAISAILDFGVRLPTAR</sequence>
<dbReference type="GO" id="GO:0016740">
    <property type="term" value="F:transferase activity"/>
    <property type="evidence" value="ECO:0007669"/>
    <property type="project" value="InterPro"/>
</dbReference>
<proteinExistence type="predicted"/>
<keyword evidence="2" id="KW-1185">Reference proteome</keyword>
<gene>
    <name evidence="1" type="ORF">C7M71_025795</name>
</gene>
<reference evidence="2" key="1">
    <citation type="submission" date="2018-07" db="EMBL/GenBank/DDBJ databases">
        <title>Streptacidiphilus bronchialis DSM 106435 chromosome.</title>
        <authorList>
            <person name="Batra D."/>
            <person name="Gulvik C.A."/>
        </authorList>
    </citation>
    <scope>NUCLEOTIDE SEQUENCE [LARGE SCALE GENOMIC DNA]</scope>
    <source>
        <strain evidence="2">DSM 106435</strain>
    </source>
</reference>
<dbReference type="InterPro" id="IPR016035">
    <property type="entry name" value="Acyl_Trfase/lysoPLipase"/>
</dbReference>
<organism evidence="1 2">
    <name type="scientific">Peterkaempfera bronchialis</name>
    <dbReference type="NCBI Taxonomy" id="2126346"/>
    <lineage>
        <taxon>Bacteria</taxon>
        <taxon>Bacillati</taxon>
        <taxon>Actinomycetota</taxon>
        <taxon>Actinomycetes</taxon>
        <taxon>Kitasatosporales</taxon>
        <taxon>Streptomycetaceae</taxon>
        <taxon>Peterkaempfera</taxon>
    </lineage>
</organism>
<accession>A0A345T2U8</accession>
<evidence type="ECO:0000313" key="2">
    <source>
        <dbReference type="Proteomes" id="UP000249340"/>
    </source>
</evidence>
<dbReference type="InterPro" id="IPR001227">
    <property type="entry name" value="Ac_transferase_dom_sf"/>
</dbReference>
<dbReference type="AlphaFoldDB" id="A0A345T2U8"/>
<protein>
    <submittedName>
        <fullName evidence="1">Uncharacterized protein</fullName>
    </submittedName>
</protein>